<dbReference type="AlphaFoldDB" id="A6IH64"/>
<accession>A6IH64</accession>
<feature type="non-terminal residue" evidence="2">
    <location>
        <position position="44"/>
    </location>
</feature>
<evidence type="ECO:0000313" key="3">
    <source>
        <dbReference type="Proteomes" id="UP000234681"/>
    </source>
</evidence>
<proteinExistence type="predicted"/>
<sequence>MVLPCHCEKSRLHMTALHCCVLAAIRFLLAALRIEPRASLRLAL</sequence>
<name>A6IH64_RAT</name>
<protein>
    <submittedName>
        <fullName evidence="2">RCG41518</fullName>
    </submittedName>
</protein>
<feature type="transmembrane region" description="Helical" evidence="1">
    <location>
        <begin position="12"/>
        <end position="32"/>
    </location>
</feature>
<dbReference type="EMBL" id="CH473961">
    <property type="protein sequence ID" value="EDM01012.1"/>
    <property type="molecule type" value="Genomic_DNA"/>
</dbReference>
<keyword evidence="1" id="KW-1133">Transmembrane helix</keyword>
<keyword evidence="1" id="KW-0472">Membrane</keyword>
<organism evidence="2 3">
    <name type="scientific">Rattus norvegicus</name>
    <name type="common">Rat</name>
    <dbReference type="NCBI Taxonomy" id="10116"/>
    <lineage>
        <taxon>Eukaryota</taxon>
        <taxon>Metazoa</taxon>
        <taxon>Chordata</taxon>
        <taxon>Craniata</taxon>
        <taxon>Vertebrata</taxon>
        <taxon>Euteleostomi</taxon>
        <taxon>Mammalia</taxon>
        <taxon>Eutheria</taxon>
        <taxon>Euarchontoglires</taxon>
        <taxon>Glires</taxon>
        <taxon>Rodentia</taxon>
        <taxon>Myomorpha</taxon>
        <taxon>Muroidea</taxon>
        <taxon>Muridae</taxon>
        <taxon>Murinae</taxon>
        <taxon>Rattus</taxon>
    </lineage>
</organism>
<evidence type="ECO:0000256" key="1">
    <source>
        <dbReference type="SAM" id="Phobius"/>
    </source>
</evidence>
<keyword evidence="1" id="KW-0812">Transmembrane</keyword>
<gene>
    <name evidence="2" type="ORF">rCG_41518</name>
</gene>
<reference evidence="3" key="1">
    <citation type="submission" date="2005-09" db="EMBL/GenBank/DDBJ databases">
        <authorList>
            <person name="Mural R.J."/>
            <person name="Li P.W."/>
            <person name="Adams M.D."/>
            <person name="Amanatides P.G."/>
            <person name="Baden-Tillson H."/>
            <person name="Barnstead M."/>
            <person name="Chin S.H."/>
            <person name="Dew I."/>
            <person name="Evans C.A."/>
            <person name="Ferriera S."/>
            <person name="Flanigan M."/>
            <person name="Fosler C."/>
            <person name="Glodek A."/>
            <person name="Gu Z."/>
            <person name="Holt R.A."/>
            <person name="Jennings D."/>
            <person name="Kraft C.L."/>
            <person name="Lu F."/>
            <person name="Nguyen T."/>
            <person name="Nusskern D.R."/>
            <person name="Pfannkoch C.M."/>
            <person name="Sitter C."/>
            <person name="Sutton G.G."/>
            <person name="Venter J.C."/>
            <person name="Wang Z."/>
            <person name="Woodage T."/>
            <person name="Zheng X.H."/>
            <person name="Zhong F."/>
        </authorList>
    </citation>
    <scope>NUCLEOTIDE SEQUENCE [LARGE SCALE GENOMIC DNA]</scope>
    <source>
        <strain>BN</strain>
        <strain evidence="3">Sprague-Dawley</strain>
    </source>
</reference>
<dbReference type="Proteomes" id="UP000234681">
    <property type="component" value="Chromosome 2"/>
</dbReference>
<evidence type="ECO:0000313" key="2">
    <source>
        <dbReference type="EMBL" id="EDM01012.1"/>
    </source>
</evidence>